<dbReference type="Pfam" id="PF17678">
    <property type="entry name" value="Glyco_hydro_92N"/>
    <property type="match status" value="1"/>
</dbReference>
<dbReference type="AlphaFoldDB" id="A0A0S4JER4"/>
<sequence>MVFSYKSAAIGFVVLLFLGSTVSAMSFHSTAWSRNRTEYVETRVGSGGAGWGIGMLNPGSQVPFGAMRLGPDTSVGTGPYQLSFDQFSGYYYFNDFIECLSHTHVVGAGEGDFQNFGVMVTRTFNDNIIQNRNYRSHYSHQQEVALPGYYAVNLLTPNVFAELTTTGTHTGLHRYTARPTYPEDLGQSYLLIDVCHGFGLAIFDTDTKSACIRAQVVNVSLSNDGLSYELDAWIFNKGSFSQSSNRGGIYIYYHAVISAFAVDESTGGLSPIPLTVYSWENDTASGAWYRNATTSGSLGVGFAPQTPRTNIETTQYTIRAGISFISNANARLNLQAQQTKDIAFDNAVQSAINEWEDHHQSIRYSGGAANNDIRVRSFETALYNVARPPTTYSEANGEYLGEDWNVHNVEAGTRYVSDLTIWDIYRSQAPLLAFIKPTIARDLINSMLEMYKETGALPVWVFANVETYCMVGVVSR</sequence>
<dbReference type="Gene3D" id="1.20.1050.60">
    <property type="entry name" value="alpha-1,2-mannosidase"/>
    <property type="match status" value="1"/>
</dbReference>
<dbReference type="GO" id="GO:0006516">
    <property type="term" value="P:glycoprotein catabolic process"/>
    <property type="evidence" value="ECO:0007669"/>
    <property type="project" value="TreeGrafter"/>
</dbReference>
<dbReference type="EMBL" id="CYKH01001647">
    <property type="protein sequence ID" value="CUG88523.1"/>
    <property type="molecule type" value="Genomic_DNA"/>
</dbReference>
<proteinExistence type="predicted"/>
<dbReference type="GO" id="GO:0005634">
    <property type="term" value="C:nucleus"/>
    <property type="evidence" value="ECO:0007669"/>
    <property type="project" value="TreeGrafter"/>
</dbReference>
<dbReference type="GO" id="GO:0005829">
    <property type="term" value="C:cytosol"/>
    <property type="evidence" value="ECO:0007669"/>
    <property type="project" value="TreeGrafter"/>
</dbReference>
<gene>
    <name evidence="4" type="ORF">BSAL_15835</name>
</gene>
<accession>A0A0S4JER4</accession>
<evidence type="ECO:0000256" key="1">
    <source>
        <dbReference type="SAM" id="SignalP"/>
    </source>
</evidence>
<dbReference type="InterPro" id="IPR014718">
    <property type="entry name" value="GH-type_carb-bd"/>
</dbReference>
<keyword evidence="5" id="KW-1185">Reference proteome</keyword>
<dbReference type="Proteomes" id="UP000051952">
    <property type="component" value="Unassembled WGS sequence"/>
</dbReference>
<feature type="signal peptide" evidence="1">
    <location>
        <begin position="1"/>
        <end position="24"/>
    </location>
</feature>
<feature type="chain" id="PRO_5006622258" evidence="1">
    <location>
        <begin position="25"/>
        <end position="476"/>
    </location>
</feature>
<dbReference type="GO" id="GO:0030246">
    <property type="term" value="F:carbohydrate binding"/>
    <property type="evidence" value="ECO:0007669"/>
    <property type="project" value="InterPro"/>
</dbReference>
<evidence type="ECO:0000313" key="5">
    <source>
        <dbReference type="Proteomes" id="UP000051952"/>
    </source>
</evidence>
<evidence type="ECO:0000259" key="2">
    <source>
        <dbReference type="Pfam" id="PF07971"/>
    </source>
</evidence>
<evidence type="ECO:0000313" key="4">
    <source>
        <dbReference type="EMBL" id="CUG88523.1"/>
    </source>
</evidence>
<dbReference type="VEuPathDB" id="TriTrypDB:BSAL_15835"/>
<protein>
    <submittedName>
        <fullName evidence="4">Glycoside hydrolase, putative</fullName>
    </submittedName>
</protein>
<reference evidence="5" key="1">
    <citation type="submission" date="2015-09" db="EMBL/GenBank/DDBJ databases">
        <authorList>
            <consortium name="Pathogen Informatics"/>
        </authorList>
    </citation>
    <scope>NUCLEOTIDE SEQUENCE [LARGE SCALE GENOMIC DNA]</scope>
    <source>
        <strain evidence="5">Lake Konstanz</strain>
    </source>
</reference>
<name>A0A0S4JER4_BODSA</name>
<feature type="domain" description="Glycosyl hydrolase family 92 N-terminal" evidence="3">
    <location>
        <begin position="39"/>
        <end position="201"/>
    </location>
</feature>
<dbReference type="Gene3D" id="2.70.98.10">
    <property type="match status" value="1"/>
</dbReference>
<dbReference type="PANTHER" id="PTHR12143:SF43">
    <property type="entry name" value="PUTATIVE-RELATED"/>
    <property type="match status" value="1"/>
</dbReference>
<dbReference type="InterPro" id="IPR012939">
    <property type="entry name" value="Glyco_hydro_92"/>
</dbReference>
<dbReference type="Pfam" id="PF07971">
    <property type="entry name" value="Glyco_hydro_92"/>
    <property type="match status" value="1"/>
</dbReference>
<evidence type="ECO:0000259" key="3">
    <source>
        <dbReference type="Pfam" id="PF17678"/>
    </source>
</evidence>
<dbReference type="InterPro" id="IPR041371">
    <property type="entry name" value="GH92_N"/>
</dbReference>
<keyword evidence="1" id="KW-0732">Signal</keyword>
<feature type="domain" description="Glycosyl hydrolase family 92" evidence="2">
    <location>
        <begin position="329"/>
        <end position="472"/>
    </location>
</feature>
<dbReference type="GO" id="GO:0000224">
    <property type="term" value="F:peptide-N4-(N-acetyl-beta-glucosaminyl)asparagine amidase activity"/>
    <property type="evidence" value="ECO:0007669"/>
    <property type="project" value="TreeGrafter"/>
</dbReference>
<dbReference type="PANTHER" id="PTHR12143">
    <property type="entry name" value="PEPTIDE N-GLYCANASE PNGASE -RELATED"/>
    <property type="match status" value="1"/>
</dbReference>
<organism evidence="4 5">
    <name type="scientific">Bodo saltans</name>
    <name type="common">Flagellated protozoan</name>
    <dbReference type="NCBI Taxonomy" id="75058"/>
    <lineage>
        <taxon>Eukaryota</taxon>
        <taxon>Discoba</taxon>
        <taxon>Euglenozoa</taxon>
        <taxon>Kinetoplastea</taxon>
        <taxon>Metakinetoplastina</taxon>
        <taxon>Eubodonida</taxon>
        <taxon>Bodonidae</taxon>
        <taxon>Bodo</taxon>
    </lineage>
</organism>
<dbReference type="InterPro" id="IPR050883">
    <property type="entry name" value="PNGase"/>
</dbReference>
<dbReference type="OrthoDB" id="449263at2759"/>
<keyword evidence="4" id="KW-0378">Hydrolase</keyword>